<comment type="catalytic activity">
    <reaction evidence="2">
        <text>2 GTP = 3',3'-c-di-GMP + 2 diphosphate</text>
        <dbReference type="Rhea" id="RHEA:24898"/>
        <dbReference type="ChEBI" id="CHEBI:33019"/>
        <dbReference type="ChEBI" id="CHEBI:37565"/>
        <dbReference type="ChEBI" id="CHEBI:58805"/>
        <dbReference type="EC" id="2.7.7.65"/>
    </reaction>
</comment>
<organism evidence="4 5">
    <name type="scientific">Chenggangzhangella methanolivorans</name>
    <dbReference type="NCBI Taxonomy" id="1437009"/>
    <lineage>
        <taxon>Bacteria</taxon>
        <taxon>Pseudomonadati</taxon>
        <taxon>Pseudomonadota</taxon>
        <taxon>Alphaproteobacteria</taxon>
        <taxon>Hyphomicrobiales</taxon>
        <taxon>Methylopilaceae</taxon>
        <taxon>Chenggangzhangella</taxon>
    </lineage>
</organism>
<dbReference type="SMART" id="SM00267">
    <property type="entry name" value="GGDEF"/>
    <property type="match status" value="1"/>
</dbReference>
<dbReference type="CDD" id="cd01949">
    <property type="entry name" value="GGDEF"/>
    <property type="match status" value="1"/>
</dbReference>
<evidence type="ECO:0000313" key="4">
    <source>
        <dbReference type="EMBL" id="QZN98792.1"/>
    </source>
</evidence>
<dbReference type="NCBIfam" id="TIGR00254">
    <property type="entry name" value="GGDEF"/>
    <property type="match status" value="1"/>
</dbReference>
<dbReference type="Proteomes" id="UP000825701">
    <property type="component" value="Chromosome"/>
</dbReference>
<dbReference type="Gene3D" id="3.30.70.270">
    <property type="match status" value="1"/>
</dbReference>
<protein>
    <recommendedName>
        <fullName evidence="1">diguanylate cyclase</fullName>
        <ecNumber evidence="1">2.7.7.65</ecNumber>
    </recommendedName>
</protein>
<dbReference type="PROSITE" id="PS50887">
    <property type="entry name" value="GGDEF"/>
    <property type="match status" value="1"/>
</dbReference>
<dbReference type="InterPro" id="IPR029787">
    <property type="entry name" value="Nucleotide_cyclase"/>
</dbReference>
<evidence type="ECO:0000256" key="2">
    <source>
        <dbReference type="ARBA" id="ARBA00034247"/>
    </source>
</evidence>
<gene>
    <name evidence="4" type="ORF">K6K41_17775</name>
</gene>
<dbReference type="AlphaFoldDB" id="A0A9E6R5X3"/>
<dbReference type="InterPro" id="IPR050469">
    <property type="entry name" value="Diguanylate_Cyclase"/>
</dbReference>
<dbReference type="FunFam" id="3.30.70.270:FF:000001">
    <property type="entry name" value="Diguanylate cyclase domain protein"/>
    <property type="match status" value="1"/>
</dbReference>
<dbReference type="InterPro" id="IPR043128">
    <property type="entry name" value="Rev_trsase/Diguanyl_cyclase"/>
</dbReference>
<feature type="domain" description="GGDEF" evidence="3">
    <location>
        <begin position="207"/>
        <end position="339"/>
    </location>
</feature>
<dbReference type="RefSeq" id="WP_261401765.1">
    <property type="nucleotide sequence ID" value="NZ_CP081869.1"/>
</dbReference>
<reference evidence="4" key="1">
    <citation type="submission" date="2021-08" db="EMBL/GenBank/DDBJ databases">
        <authorList>
            <person name="Zhang H."/>
            <person name="Xu M."/>
            <person name="Yu Z."/>
            <person name="Yang L."/>
            <person name="Cai Y."/>
        </authorList>
    </citation>
    <scope>NUCLEOTIDE SEQUENCE</scope>
    <source>
        <strain evidence="4">CHL1</strain>
    </source>
</reference>
<dbReference type="KEGG" id="cmet:K6K41_17775"/>
<dbReference type="PANTHER" id="PTHR45138:SF9">
    <property type="entry name" value="DIGUANYLATE CYCLASE DGCM-RELATED"/>
    <property type="match status" value="1"/>
</dbReference>
<dbReference type="Gene3D" id="3.30.450.40">
    <property type="match status" value="1"/>
</dbReference>
<accession>A0A9E6R5X3</accession>
<dbReference type="Pfam" id="PF01590">
    <property type="entry name" value="GAF"/>
    <property type="match status" value="1"/>
</dbReference>
<dbReference type="Pfam" id="PF00990">
    <property type="entry name" value="GGDEF"/>
    <property type="match status" value="1"/>
</dbReference>
<name>A0A9E6R5X3_9HYPH</name>
<dbReference type="EMBL" id="CP081869">
    <property type="protein sequence ID" value="QZN98792.1"/>
    <property type="molecule type" value="Genomic_DNA"/>
</dbReference>
<dbReference type="InterPro" id="IPR000160">
    <property type="entry name" value="GGDEF_dom"/>
</dbReference>
<dbReference type="InterPro" id="IPR003018">
    <property type="entry name" value="GAF"/>
</dbReference>
<dbReference type="InterPro" id="IPR029016">
    <property type="entry name" value="GAF-like_dom_sf"/>
</dbReference>
<keyword evidence="5" id="KW-1185">Reference proteome</keyword>
<dbReference type="GO" id="GO:0052621">
    <property type="term" value="F:diguanylate cyclase activity"/>
    <property type="evidence" value="ECO:0007669"/>
    <property type="project" value="UniProtKB-EC"/>
</dbReference>
<proteinExistence type="predicted"/>
<sequence>MNPKLPDHPTGAVCDAPAPGVAELQRLAALMRYDIIDTPPEERFDRITRLAQKIFRTSMVTISLLDARRQWFKSRIGVAVEETPREPAFCNVTIQRAEPLVVEDAAKDPMFANNAFVTGEPYLRFYAGAPLITPEGHALGAFCVLDRTPRRFNPQEREILVDLAELVVAEMNLRQIANVDALTGALSRRAFREEAERAMGLAARHGHPLSVLTFDLDRFKSVNDTHGHAVGDAVLQRSVSASMRRLRRSDAVGRLGGEEFAVLLPHVDEPAALKVANALRRSIAAETFETETTTFGVTASFGLATFRTGMDLDDMLKAADGALYLAKAMGRDRCVVAEASRLQKRGKAA</sequence>
<evidence type="ECO:0000313" key="5">
    <source>
        <dbReference type="Proteomes" id="UP000825701"/>
    </source>
</evidence>
<evidence type="ECO:0000256" key="1">
    <source>
        <dbReference type="ARBA" id="ARBA00012528"/>
    </source>
</evidence>
<dbReference type="SUPFAM" id="SSF55781">
    <property type="entry name" value="GAF domain-like"/>
    <property type="match status" value="1"/>
</dbReference>
<evidence type="ECO:0000259" key="3">
    <source>
        <dbReference type="PROSITE" id="PS50887"/>
    </source>
</evidence>
<dbReference type="SUPFAM" id="SSF55073">
    <property type="entry name" value="Nucleotide cyclase"/>
    <property type="match status" value="1"/>
</dbReference>
<dbReference type="PANTHER" id="PTHR45138">
    <property type="entry name" value="REGULATORY COMPONENTS OF SENSORY TRANSDUCTION SYSTEM"/>
    <property type="match status" value="1"/>
</dbReference>
<dbReference type="EC" id="2.7.7.65" evidence="1"/>
<dbReference type="SMART" id="SM00065">
    <property type="entry name" value="GAF"/>
    <property type="match status" value="1"/>
</dbReference>